<name>A0A163ZLW2_9BRAD</name>
<dbReference type="Pfam" id="PF00743">
    <property type="entry name" value="FMO-like"/>
    <property type="match status" value="1"/>
</dbReference>
<keyword evidence="8" id="KW-0503">Monooxygenase</keyword>
<organism evidence="8 9">
    <name type="scientific">Tardiphaga robiniae</name>
    <dbReference type="NCBI Taxonomy" id="943830"/>
    <lineage>
        <taxon>Bacteria</taxon>
        <taxon>Pseudomonadati</taxon>
        <taxon>Pseudomonadota</taxon>
        <taxon>Alphaproteobacteria</taxon>
        <taxon>Hyphomicrobiales</taxon>
        <taxon>Nitrobacteraceae</taxon>
        <taxon>Tardiphaga</taxon>
    </lineage>
</organism>
<dbReference type="OrthoDB" id="9790219at2"/>
<evidence type="ECO:0000256" key="6">
    <source>
        <dbReference type="ARBA" id="ARBA00034528"/>
    </source>
</evidence>
<comment type="similarity">
    <text evidence="1">Belongs to the FMO family.</text>
</comment>
<evidence type="ECO:0000256" key="1">
    <source>
        <dbReference type="ARBA" id="ARBA00009183"/>
    </source>
</evidence>
<evidence type="ECO:0000256" key="3">
    <source>
        <dbReference type="ARBA" id="ARBA00022827"/>
    </source>
</evidence>
<dbReference type="GO" id="GO:0004499">
    <property type="term" value="F:N,N-dimethylaniline monooxygenase activity"/>
    <property type="evidence" value="ECO:0007669"/>
    <property type="project" value="InterPro"/>
</dbReference>
<accession>A0A163ZLW2</accession>
<dbReference type="RefSeq" id="WP_068732150.1">
    <property type="nucleotide sequence ID" value="NZ_LVYV01000009.1"/>
</dbReference>
<dbReference type="InterPro" id="IPR050346">
    <property type="entry name" value="FMO-like"/>
</dbReference>
<evidence type="ECO:0000256" key="5">
    <source>
        <dbReference type="ARBA" id="ARBA00023002"/>
    </source>
</evidence>
<evidence type="ECO:0000256" key="7">
    <source>
        <dbReference type="ARBA" id="ARBA00035159"/>
    </source>
</evidence>
<protein>
    <recommendedName>
        <fullName evidence="7">Trimethylamine monooxygenase</fullName>
        <ecNumber evidence="6">1.14.13.148</ecNumber>
    </recommendedName>
</protein>
<reference evidence="8 9" key="1">
    <citation type="submission" date="2016-03" db="EMBL/GenBank/DDBJ databases">
        <title>Microsymbionts genomes from the relict species Vavilovia formosa (Stev.) Fed.</title>
        <authorList>
            <person name="Kopat V."/>
            <person name="Chirak E."/>
            <person name="Kimeklis A."/>
            <person name="Andronov E."/>
        </authorList>
    </citation>
    <scope>NUCLEOTIDE SEQUENCE [LARGE SCALE GENOMIC DNA]</scope>
    <source>
        <strain evidence="8 9">Vaf07</strain>
    </source>
</reference>
<dbReference type="InterPro" id="IPR036291">
    <property type="entry name" value="NAD(P)-bd_dom_sf"/>
</dbReference>
<evidence type="ECO:0000313" key="8">
    <source>
        <dbReference type="EMBL" id="KZD23620.1"/>
    </source>
</evidence>
<dbReference type="PRINTS" id="PR00370">
    <property type="entry name" value="FMOXYGENASE"/>
</dbReference>
<dbReference type="Gene3D" id="3.50.50.60">
    <property type="entry name" value="FAD/NAD(P)-binding domain"/>
    <property type="match status" value="4"/>
</dbReference>
<dbReference type="InterPro" id="IPR036188">
    <property type="entry name" value="FAD/NAD-bd_sf"/>
</dbReference>
<dbReference type="GO" id="GO:0034899">
    <property type="term" value="F:trimethylamine monooxygenase activity"/>
    <property type="evidence" value="ECO:0007669"/>
    <property type="project" value="UniProtKB-EC"/>
</dbReference>
<proteinExistence type="inferred from homology"/>
<dbReference type="GO" id="GO:0050660">
    <property type="term" value="F:flavin adenine dinucleotide binding"/>
    <property type="evidence" value="ECO:0007669"/>
    <property type="project" value="InterPro"/>
</dbReference>
<keyword evidence="9" id="KW-1185">Reference proteome</keyword>
<dbReference type="EMBL" id="LVYV01000009">
    <property type="protein sequence ID" value="KZD23620.1"/>
    <property type="molecule type" value="Genomic_DNA"/>
</dbReference>
<comment type="caution">
    <text evidence="8">The sequence shown here is derived from an EMBL/GenBank/DDBJ whole genome shotgun (WGS) entry which is preliminary data.</text>
</comment>
<dbReference type="InterPro" id="IPR020946">
    <property type="entry name" value="Flavin_mOase-like"/>
</dbReference>
<dbReference type="SUPFAM" id="SSF51905">
    <property type="entry name" value="FAD/NAD(P)-binding domain"/>
    <property type="match status" value="2"/>
</dbReference>
<keyword evidence="3" id="KW-0274">FAD</keyword>
<dbReference type="Proteomes" id="UP000076574">
    <property type="component" value="Unassembled WGS sequence"/>
</dbReference>
<evidence type="ECO:0000256" key="2">
    <source>
        <dbReference type="ARBA" id="ARBA00022630"/>
    </source>
</evidence>
<gene>
    <name evidence="8" type="ORF">A4A58_26225</name>
</gene>
<evidence type="ECO:0000313" key="9">
    <source>
        <dbReference type="Proteomes" id="UP000076574"/>
    </source>
</evidence>
<dbReference type="STRING" id="943830.A4A58_26225"/>
<dbReference type="EC" id="1.14.13.148" evidence="6"/>
<keyword evidence="4" id="KW-0521">NADP</keyword>
<dbReference type="GO" id="GO:0050661">
    <property type="term" value="F:NADP binding"/>
    <property type="evidence" value="ECO:0007669"/>
    <property type="project" value="InterPro"/>
</dbReference>
<dbReference type="PIRSF" id="PIRSF000332">
    <property type="entry name" value="FMO"/>
    <property type="match status" value="1"/>
</dbReference>
<evidence type="ECO:0000256" key="4">
    <source>
        <dbReference type="ARBA" id="ARBA00022857"/>
    </source>
</evidence>
<sequence>MVKQKNVCVIGAGIAGLAAAKSFAARGHKVTVLERSGDLGGVWEPARSYPEVQTQSPKELYRFTDKPMPASYPEWPKGPQVHAYLTDYARDHNLIPLMRFNTTVVSMKRREDGLPGWTLETRDAAGNTAQETFDFAAVCTGQFNERKELHHPGEDKFKAAGGIILHSAEHTDSSIVKGKKVVVLGGSKSATDIAAHSVNAGASAVTFVYREPVWRIPYFIGGLINFKRILYIRAQEEMFRGWGLSALSRLNHAIAKPFIWANWRGLEAMLKTQLKLKKCDMVPEGRIEDGINCSVPIATPNFFPMIADGRIKAIRGTFDHYDGKTIMMSGGQRVEADVAVLAIGFKLGVPFLPQEYRDKLIQSDGQYRLYRVIANPDLADMGFVGFNSSFCSVLTAEMAANWLVRYADGKLAKQPTPAEMHQDMDRILHFKRVERPAAGVYGGLCVAPYHFKHFDELLDDMGATSKRRGALVEKFTPPDADAYARFLASAPNYKADATAA</sequence>
<dbReference type="AlphaFoldDB" id="A0A163ZLW2"/>
<keyword evidence="2" id="KW-0285">Flavoprotein</keyword>
<keyword evidence="5" id="KW-0560">Oxidoreductase</keyword>
<dbReference type="SUPFAM" id="SSF51735">
    <property type="entry name" value="NAD(P)-binding Rossmann-fold domains"/>
    <property type="match status" value="1"/>
</dbReference>
<dbReference type="InterPro" id="IPR000960">
    <property type="entry name" value="Flavin_mOase"/>
</dbReference>
<dbReference type="PANTHER" id="PTHR23023">
    <property type="entry name" value="DIMETHYLANILINE MONOOXYGENASE"/>
    <property type="match status" value="1"/>
</dbReference>